<keyword evidence="6" id="KW-0227">DNA damage</keyword>
<evidence type="ECO:0000256" key="1">
    <source>
        <dbReference type="ARBA" id="ARBA00001946"/>
    </source>
</evidence>
<sequence length="137" mass="15336">MERTHVVAAIIVDDLDTPTRVLGARRVRPERLAGRWEFPGGKVEPGESSHAALVRELNEELAVTVLVGDELRGPHDDGWHVTDRHAMRLWFAVLTSPEPVPLTEHDELRWLDATTLGDVPWLDGDLEIVEALRPMLG</sequence>
<proteinExistence type="inferred from homology"/>
<keyword evidence="5" id="KW-0479">Metal-binding</keyword>
<keyword evidence="3" id="KW-0515">Mutator protein</keyword>
<evidence type="ECO:0000256" key="2">
    <source>
        <dbReference type="ARBA" id="ARBA00005582"/>
    </source>
</evidence>
<evidence type="ECO:0000256" key="7">
    <source>
        <dbReference type="ARBA" id="ARBA00022801"/>
    </source>
</evidence>
<comment type="caution">
    <text evidence="13">The sequence shown here is derived from an EMBL/GenBank/DDBJ whole genome shotgun (WGS) entry which is preliminary data.</text>
</comment>
<comment type="catalytic activity">
    <reaction evidence="10">
        <text>8-oxo-dGTP + H2O = 8-oxo-dGMP + diphosphate + H(+)</text>
        <dbReference type="Rhea" id="RHEA:31575"/>
        <dbReference type="ChEBI" id="CHEBI:15377"/>
        <dbReference type="ChEBI" id="CHEBI:15378"/>
        <dbReference type="ChEBI" id="CHEBI:33019"/>
        <dbReference type="ChEBI" id="CHEBI:63224"/>
        <dbReference type="ChEBI" id="CHEBI:77896"/>
        <dbReference type="EC" id="3.6.1.55"/>
    </reaction>
</comment>
<dbReference type="RefSeq" id="WP_192279291.1">
    <property type="nucleotide sequence ID" value="NZ_JACZDF010000003.1"/>
</dbReference>
<reference evidence="13 14" key="1">
    <citation type="submission" date="2020-09" db="EMBL/GenBank/DDBJ databases">
        <title>Flavimobilis rhizosphaerae sp. nov., isolated from rhizosphere soil of Spartina alterniflora.</title>
        <authorList>
            <person name="Hanqin C."/>
        </authorList>
    </citation>
    <scope>NUCLEOTIDE SEQUENCE [LARGE SCALE GENOMIC DNA]</scope>
    <source>
        <strain evidence="13 14">GY 10621</strain>
    </source>
</reference>
<keyword evidence="8" id="KW-0460">Magnesium</keyword>
<dbReference type="PANTHER" id="PTHR47707:SF1">
    <property type="entry name" value="NUDIX HYDROLASE FAMILY PROTEIN"/>
    <property type="match status" value="1"/>
</dbReference>
<dbReference type="Gene3D" id="3.90.79.10">
    <property type="entry name" value="Nucleoside Triphosphate Pyrophosphohydrolase"/>
    <property type="match status" value="1"/>
</dbReference>
<evidence type="ECO:0000256" key="10">
    <source>
        <dbReference type="ARBA" id="ARBA00035861"/>
    </source>
</evidence>
<keyword evidence="4" id="KW-0235">DNA replication</keyword>
<feature type="domain" description="Nudix hydrolase" evidence="12">
    <location>
        <begin position="2"/>
        <end position="136"/>
    </location>
</feature>
<evidence type="ECO:0000313" key="13">
    <source>
        <dbReference type="EMBL" id="MBD9699332.1"/>
    </source>
</evidence>
<name>A0ABR9DQC9_9MICO</name>
<dbReference type="SUPFAM" id="SSF55811">
    <property type="entry name" value="Nudix"/>
    <property type="match status" value="1"/>
</dbReference>
<evidence type="ECO:0000313" key="14">
    <source>
        <dbReference type="Proteomes" id="UP000642107"/>
    </source>
</evidence>
<dbReference type="Pfam" id="PF00293">
    <property type="entry name" value="NUDIX"/>
    <property type="match status" value="1"/>
</dbReference>
<gene>
    <name evidence="13" type="ORF">IGS67_07480</name>
</gene>
<evidence type="ECO:0000256" key="5">
    <source>
        <dbReference type="ARBA" id="ARBA00022723"/>
    </source>
</evidence>
<evidence type="ECO:0000256" key="4">
    <source>
        <dbReference type="ARBA" id="ARBA00022705"/>
    </source>
</evidence>
<keyword evidence="14" id="KW-1185">Reference proteome</keyword>
<evidence type="ECO:0000256" key="9">
    <source>
        <dbReference type="ARBA" id="ARBA00023204"/>
    </source>
</evidence>
<evidence type="ECO:0000256" key="11">
    <source>
        <dbReference type="ARBA" id="ARBA00038905"/>
    </source>
</evidence>
<protein>
    <recommendedName>
        <fullName evidence="11">8-oxo-dGTP diphosphatase</fullName>
        <ecNumber evidence="11">3.6.1.55</ecNumber>
    </recommendedName>
</protein>
<dbReference type="InterPro" id="IPR000086">
    <property type="entry name" value="NUDIX_hydrolase_dom"/>
</dbReference>
<dbReference type="InterPro" id="IPR015797">
    <property type="entry name" value="NUDIX_hydrolase-like_dom_sf"/>
</dbReference>
<keyword evidence="9" id="KW-0234">DNA repair</keyword>
<organism evidence="13 14">
    <name type="scientific">Flavimobilis rhizosphaerae</name>
    <dbReference type="NCBI Taxonomy" id="2775421"/>
    <lineage>
        <taxon>Bacteria</taxon>
        <taxon>Bacillati</taxon>
        <taxon>Actinomycetota</taxon>
        <taxon>Actinomycetes</taxon>
        <taxon>Micrococcales</taxon>
        <taxon>Jonesiaceae</taxon>
        <taxon>Flavimobilis</taxon>
    </lineage>
</organism>
<evidence type="ECO:0000256" key="6">
    <source>
        <dbReference type="ARBA" id="ARBA00022763"/>
    </source>
</evidence>
<evidence type="ECO:0000256" key="8">
    <source>
        <dbReference type="ARBA" id="ARBA00022842"/>
    </source>
</evidence>
<dbReference type="InterPro" id="IPR047127">
    <property type="entry name" value="MutT-like"/>
</dbReference>
<dbReference type="PANTHER" id="PTHR47707">
    <property type="entry name" value="8-OXO-DGTP DIPHOSPHATASE"/>
    <property type="match status" value="1"/>
</dbReference>
<evidence type="ECO:0000259" key="12">
    <source>
        <dbReference type="PROSITE" id="PS51462"/>
    </source>
</evidence>
<evidence type="ECO:0000256" key="3">
    <source>
        <dbReference type="ARBA" id="ARBA00022457"/>
    </source>
</evidence>
<dbReference type="PRINTS" id="PR00502">
    <property type="entry name" value="NUDIXFAMILY"/>
</dbReference>
<dbReference type="Proteomes" id="UP000642107">
    <property type="component" value="Unassembled WGS sequence"/>
</dbReference>
<dbReference type="EMBL" id="JACZDF010000003">
    <property type="protein sequence ID" value="MBD9699332.1"/>
    <property type="molecule type" value="Genomic_DNA"/>
</dbReference>
<keyword evidence="7" id="KW-0378">Hydrolase</keyword>
<dbReference type="PROSITE" id="PS51462">
    <property type="entry name" value="NUDIX"/>
    <property type="match status" value="1"/>
</dbReference>
<accession>A0ABR9DQC9</accession>
<comment type="similarity">
    <text evidence="2">Belongs to the Nudix hydrolase family.</text>
</comment>
<comment type="cofactor">
    <cofactor evidence="1">
        <name>Mg(2+)</name>
        <dbReference type="ChEBI" id="CHEBI:18420"/>
    </cofactor>
</comment>
<dbReference type="InterPro" id="IPR020476">
    <property type="entry name" value="Nudix_hydrolase"/>
</dbReference>
<dbReference type="CDD" id="cd03425">
    <property type="entry name" value="NUDIX_MutT_NudA_like"/>
    <property type="match status" value="1"/>
</dbReference>
<dbReference type="EC" id="3.6.1.55" evidence="11"/>